<dbReference type="GO" id="GO:0097367">
    <property type="term" value="F:carbohydrate derivative binding"/>
    <property type="evidence" value="ECO:0007669"/>
    <property type="project" value="InterPro"/>
</dbReference>
<dbReference type="RefSeq" id="WP_350347723.1">
    <property type="nucleotide sequence ID" value="NZ_CP158374.1"/>
</dbReference>
<gene>
    <name evidence="6" type="ORF">ABIQ69_13910</name>
</gene>
<dbReference type="Pfam" id="PF01418">
    <property type="entry name" value="HTH_6"/>
    <property type="match status" value="1"/>
</dbReference>
<dbReference type="InterPro" id="IPR036388">
    <property type="entry name" value="WH-like_DNA-bd_sf"/>
</dbReference>
<dbReference type="AlphaFoldDB" id="A0AAU7W7J2"/>
<dbReference type="InterPro" id="IPR009057">
    <property type="entry name" value="Homeodomain-like_sf"/>
</dbReference>
<dbReference type="InterPro" id="IPR047640">
    <property type="entry name" value="RpiR-like"/>
</dbReference>
<dbReference type="PROSITE" id="PS51464">
    <property type="entry name" value="SIS"/>
    <property type="match status" value="1"/>
</dbReference>
<dbReference type="CDD" id="cd05013">
    <property type="entry name" value="SIS_RpiR"/>
    <property type="match status" value="1"/>
</dbReference>
<dbReference type="Gene3D" id="3.40.50.10490">
    <property type="entry name" value="Glucose-6-phosphate isomerase like protein, domain 1"/>
    <property type="match status" value="1"/>
</dbReference>
<dbReference type="GO" id="GO:0003677">
    <property type="term" value="F:DNA binding"/>
    <property type="evidence" value="ECO:0007669"/>
    <property type="project" value="UniProtKB-KW"/>
</dbReference>
<organism evidence="6">
    <name type="scientific">Agromyces sp. G08B096</name>
    <dbReference type="NCBI Taxonomy" id="3156399"/>
    <lineage>
        <taxon>Bacteria</taxon>
        <taxon>Bacillati</taxon>
        <taxon>Actinomycetota</taxon>
        <taxon>Actinomycetes</taxon>
        <taxon>Micrococcales</taxon>
        <taxon>Microbacteriaceae</taxon>
        <taxon>Agromyces</taxon>
    </lineage>
</organism>
<evidence type="ECO:0000256" key="2">
    <source>
        <dbReference type="ARBA" id="ARBA00023125"/>
    </source>
</evidence>
<evidence type="ECO:0000256" key="3">
    <source>
        <dbReference type="ARBA" id="ARBA00023163"/>
    </source>
</evidence>
<dbReference type="InterPro" id="IPR001347">
    <property type="entry name" value="SIS_dom"/>
</dbReference>
<dbReference type="EMBL" id="CP158374">
    <property type="protein sequence ID" value="XBX81700.1"/>
    <property type="molecule type" value="Genomic_DNA"/>
</dbReference>
<evidence type="ECO:0000259" key="4">
    <source>
        <dbReference type="PROSITE" id="PS51071"/>
    </source>
</evidence>
<dbReference type="PANTHER" id="PTHR30514">
    <property type="entry name" value="GLUCOKINASE"/>
    <property type="match status" value="1"/>
</dbReference>
<reference evidence="6" key="1">
    <citation type="submission" date="2024-05" db="EMBL/GenBank/DDBJ databases">
        <authorList>
            <person name="Yu L."/>
        </authorList>
    </citation>
    <scope>NUCLEOTIDE SEQUENCE</scope>
    <source>
        <strain evidence="6">G08B096</strain>
    </source>
</reference>
<dbReference type="SUPFAM" id="SSF46689">
    <property type="entry name" value="Homeodomain-like"/>
    <property type="match status" value="1"/>
</dbReference>
<protein>
    <submittedName>
        <fullName evidence="6">MurR/RpiR family transcriptional regulator</fullName>
    </submittedName>
</protein>
<dbReference type="PANTHER" id="PTHR30514:SF18">
    <property type="entry name" value="RPIR-FAMILY TRANSCRIPTIONAL REGULATOR"/>
    <property type="match status" value="1"/>
</dbReference>
<name>A0AAU7W7J2_9MICO</name>
<keyword evidence="3" id="KW-0804">Transcription</keyword>
<keyword evidence="1" id="KW-0805">Transcription regulation</keyword>
<dbReference type="InterPro" id="IPR000281">
    <property type="entry name" value="HTH_RpiR"/>
</dbReference>
<dbReference type="SUPFAM" id="SSF53697">
    <property type="entry name" value="SIS domain"/>
    <property type="match status" value="1"/>
</dbReference>
<dbReference type="Pfam" id="PF01380">
    <property type="entry name" value="SIS"/>
    <property type="match status" value="1"/>
</dbReference>
<dbReference type="GO" id="GO:1901135">
    <property type="term" value="P:carbohydrate derivative metabolic process"/>
    <property type="evidence" value="ECO:0007669"/>
    <property type="project" value="InterPro"/>
</dbReference>
<proteinExistence type="predicted"/>
<dbReference type="InterPro" id="IPR046348">
    <property type="entry name" value="SIS_dom_sf"/>
</dbReference>
<sequence>MTAASAQPASVAEAIRRGLGDCTPAERKVGRVLLASYPSAGFETVAKLAARAGVSGPTVVRFANRLGYSGFPEFQQALRDDLDQRSASPLSIYDRAREAAGEQQQSPEGGVLERAAATTVQTVDATFRRLAPHDFDACVELLADAKGSVWLAGGRYSGLLARFLAQHLLQLRPRVAMLPDDPSTRAAVVAGLGRADALVVFDYRRYEESTRSLVEHVRAQRVPVVLFTDAWLSPIASEADVVVQSETTSASPFDAMTPALALVEAVIAGCLERLGDRATERMRRIERSASQLGLY</sequence>
<dbReference type="Gene3D" id="1.10.10.10">
    <property type="entry name" value="Winged helix-like DNA-binding domain superfamily/Winged helix DNA-binding domain"/>
    <property type="match status" value="1"/>
</dbReference>
<dbReference type="InterPro" id="IPR035472">
    <property type="entry name" value="RpiR-like_SIS"/>
</dbReference>
<keyword evidence="2" id="KW-0238">DNA-binding</keyword>
<evidence type="ECO:0000313" key="6">
    <source>
        <dbReference type="EMBL" id="XBX81700.1"/>
    </source>
</evidence>
<feature type="domain" description="HTH rpiR-type" evidence="4">
    <location>
        <begin position="9"/>
        <end position="85"/>
    </location>
</feature>
<accession>A0AAU7W7J2</accession>
<evidence type="ECO:0000256" key="1">
    <source>
        <dbReference type="ARBA" id="ARBA00023015"/>
    </source>
</evidence>
<feature type="domain" description="SIS" evidence="5">
    <location>
        <begin position="138"/>
        <end position="273"/>
    </location>
</feature>
<dbReference type="GO" id="GO:0003700">
    <property type="term" value="F:DNA-binding transcription factor activity"/>
    <property type="evidence" value="ECO:0007669"/>
    <property type="project" value="InterPro"/>
</dbReference>
<evidence type="ECO:0000259" key="5">
    <source>
        <dbReference type="PROSITE" id="PS51464"/>
    </source>
</evidence>
<dbReference type="PROSITE" id="PS51071">
    <property type="entry name" value="HTH_RPIR"/>
    <property type="match status" value="1"/>
</dbReference>